<dbReference type="Gene3D" id="3.90.550.10">
    <property type="entry name" value="Spore Coat Polysaccharide Biosynthesis Protein SpsA, Chain A"/>
    <property type="match status" value="1"/>
</dbReference>
<dbReference type="EMBL" id="MT141330">
    <property type="protein sequence ID" value="QJA58587.1"/>
    <property type="molecule type" value="Genomic_DNA"/>
</dbReference>
<dbReference type="PANTHER" id="PTHR22916">
    <property type="entry name" value="GLYCOSYLTRANSFERASE"/>
    <property type="match status" value="1"/>
</dbReference>
<organism evidence="2">
    <name type="scientific">viral metagenome</name>
    <dbReference type="NCBI Taxonomy" id="1070528"/>
    <lineage>
        <taxon>unclassified sequences</taxon>
        <taxon>metagenomes</taxon>
        <taxon>organismal metagenomes</taxon>
    </lineage>
</organism>
<proteinExistence type="predicted"/>
<evidence type="ECO:0000259" key="1">
    <source>
        <dbReference type="Pfam" id="PF00535"/>
    </source>
</evidence>
<dbReference type="CDD" id="cd00761">
    <property type="entry name" value="Glyco_tranf_GTA_type"/>
    <property type="match status" value="1"/>
</dbReference>
<dbReference type="Pfam" id="PF00535">
    <property type="entry name" value="Glycos_transf_2"/>
    <property type="match status" value="1"/>
</dbReference>
<dbReference type="AlphaFoldDB" id="A0A6M3IND0"/>
<sequence length="260" mass="30308">MDVTILTAHHNYQEYLPSAIQSFKKQTYPCHMCIIDDFSKDQNSVVEICNKELGNLVGNMLENAQTIYEYEYGTLILLDSNHKQAYARNCGIEHLWDKTNVFILLDADDEMYPTKVEEFVKIIETDPNHIGVVYADHDTLNTTTGRMVREYREPYSFTKLRKECIVHSGSAITKIALKAIKEKTGYFDINLSPIEDYDCWIRASEKFMVIHIPKSLSLVRVQPNNCTATVKQEYWQEQWNKMYQKMLNRNAKTRSSHTQT</sequence>
<protein>
    <submittedName>
        <fullName evidence="2">Putative glycosyltransferase</fullName>
    </submittedName>
</protein>
<dbReference type="PANTHER" id="PTHR22916:SF3">
    <property type="entry name" value="UDP-GLCNAC:BETAGAL BETA-1,3-N-ACETYLGLUCOSAMINYLTRANSFERASE-LIKE PROTEIN 1"/>
    <property type="match status" value="1"/>
</dbReference>
<gene>
    <name evidence="2" type="ORF">MM415B01436_0021</name>
</gene>
<feature type="domain" description="Glycosyltransferase 2-like" evidence="1">
    <location>
        <begin position="5"/>
        <end position="159"/>
    </location>
</feature>
<name>A0A6M3IND0_9ZZZZ</name>
<accession>A0A6M3IND0</accession>
<reference evidence="2" key="1">
    <citation type="submission" date="2020-03" db="EMBL/GenBank/DDBJ databases">
        <title>The deep terrestrial virosphere.</title>
        <authorList>
            <person name="Holmfeldt K."/>
            <person name="Nilsson E."/>
            <person name="Simone D."/>
            <person name="Lopez-Fernandez M."/>
            <person name="Wu X."/>
            <person name="de Brujin I."/>
            <person name="Lundin D."/>
            <person name="Andersson A."/>
            <person name="Bertilsson S."/>
            <person name="Dopson M."/>
        </authorList>
    </citation>
    <scope>NUCLEOTIDE SEQUENCE</scope>
    <source>
        <strain evidence="2">MM415B01436</strain>
    </source>
</reference>
<keyword evidence="2" id="KW-0808">Transferase</keyword>
<dbReference type="InterPro" id="IPR029044">
    <property type="entry name" value="Nucleotide-diphossugar_trans"/>
</dbReference>
<dbReference type="InterPro" id="IPR001173">
    <property type="entry name" value="Glyco_trans_2-like"/>
</dbReference>
<evidence type="ECO:0000313" key="2">
    <source>
        <dbReference type="EMBL" id="QJA58587.1"/>
    </source>
</evidence>
<dbReference type="GO" id="GO:0016758">
    <property type="term" value="F:hexosyltransferase activity"/>
    <property type="evidence" value="ECO:0007669"/>
    <property type="project" value="UniProtKB-ARBA"/>
</dbReference>
<dbReference type="SUPFAM" id="SSF53448">
    <property type="entry name" value="Nucleotide-diphospho-sugar transferases"/>
    <property type="match status" value="1"/>
</dbReference>